<dbReference type="InParanoid" id="A0A0H2RXD9"/>
<evidence type="ECO:0000256" key="1">
    <source>
        <dbReference type="SAM" id="MobiDB-lite"/>
    </source>
</evidence>
<organism evidence="2 3">
    <name type="scientific">Schizopora paradoxa</name>
    <dbReference type="NCBI Taxonomy" id="27342"/>
    <lineage>
        <taxon>Eukaryota</taxon>
        <taxon>Fungi</taxon>
        <taxon>Dikarya</taxon>
        <taxon>Basidiomycota</taxon>
        <taxon>Agaricomycotina</taxon>
        <taxon>Agaricomycetes</taxon>
        <taxon>Hymenochaetales</taxon>
        <taxon>Schizoporaceae</taxon>
        <taxon>Schizopora</taxon>
    </lineage>
</organism>
<gene>
    <name evidence="2" type="ORF">SCHPADRAFT_996847</name>
</gene>
<sequence>MESRSNPSLRPASDHDDVRAKKTKIDNGCIDPNIPPSHTPLVPIDALEDDEDLFLDTHAIDTVASPPHRPDFTTYMTPAFEITDEEGTIVADVYIANSDGQEDLAATTSNDDEDAPSDGEVSTEDSEIMGHLSNRSDDSLIFPFSPPLQATNLNDIAEDTALAPFSLYDFPRHDFEGIADRAFEFDEPESDEDNEDEDSEIFHRASSPFPRAPWLSDDQDAHFKFV</sequence>
<feature type="region of interest" description="Disordered" evidence="1">
    <location>
        <begin position="1"/>
        <end position="42"/>
    </location>
</feature>
<feature type="region of interest" description="Disordered" evidence="1">
    <location>
        <begin position="104"/>
        <end position="126"/>
    </location>
</feature>
<feature type="compositionally biased region" description="Acidic residues" evidence="1">
    <location>
        <begin position="110"/>
        <end position="126"/>
    </location>
</feature>
<name>A0A0H2RXD9_9AGAM</name>
<keyword evidence="3" id="KW-1185">Reference proteome</keyword>
<dbReference type="AlphaFoldDB" id="A0A0H2RXD9"/>
<reference evidence="2 3" key="1">
    <citation type="submission" date="2015-04" db="EMBL/GenBank/DDBJ databases">
        <title>Complete genome sequence of Schizopora paradoxa KUC8140, a cosmopolitan wood degrader in East Asia.</title>
        <authorList>
            <consortium name="DOE Joint Genome Institute"/>
            <person name="Min B."/>
            <person name="Park H."/>
            <person name="Jang Y."/>
            <person name="Kim J.-J."/>
            <person name="Kim K.H."/>
            <person name="Pangilinan J."/>
            <person name="Lipzen A."/>
            <person name="Riley R."/>
            <person name="Grigoriev I.V."/>
            <person name="Spatafora J.W."/>
            <person name="Choi I.-G."/>
        </authorList>
    </citation>
    <scope>NUCLEOTIDE SEQUENCE [LARGE SCALE GENOMIC DNA]</scope>
    <source>
        <strain evidence="2 3">KUC8140</strain>
    </source>
</reference>
<evidence type="ECO:0000313" key="3">
    <source>
        <dbReference type="Proteomes" id="UP000053477"/>
    </source>
</evidence>
<evidence type="ECO:0000313" key="2">
    <source>
        <dbReference type="EMBL" id="KLO14138.1"/>
    </source>
</evidence>
<feature type="compositionally biased region" description="Basic and acidic residues" evidence="1">
    <location>
        <begin position="12"/>
        <end position="25"/>
    </location>
</feature>
<dbReference type="Proteomes" id="UP000053477">
    <property type="component" value="Unassembled WGS sequence"/>
</dbReference>
<accession>A0A0H2RXD9</accession>
<dbReference type="EMBL" id="KQ085948">
    <property type="protein sequence ID" value="KLO14138.1"/>
    <property type="molecule type" value="Genomic_DNA"/>
</dbReference>
<protein>
    <submittedName>
        <fullName evidence="2">Uncharacterized protein</fullName>
    </submittedName>
</protein>
<proteinExistence type="predicted"/>